<reference evidence="1 2" key="1">
    <citation type="journal article" date="2018" name="Sci. Rep.">
        <title>Genomic signatures of local adaptation to the degree of environmental predictability in rotifers.</title>
        <authorList>
            <person name="Franch-Gras L."/>
            <person name="Hahn C."/>
            <person name="Garcia-Roger E.M."/>
            <person name="Carmona M.J."/>
            <person name="Serra M."/>
            <person name="Gomez A."/>
        </authorList>
    </citation>
    <scope>NUCLEOTIDE SEQUENCE [LARGE SCALE GENOMIC DNA]</scope>
    <source>
        <strain evidence="1">HYR1</strain>
    </source>
</reference>
<dbReference type="AlphaFoldDB" id="A0A3M7Q3C7"/>
<name>A0A3M7Q3C7_BRAPC</name>
<proteinExistence type="predicted"/>
<dbReference type="Proteomes" id="UP000276133">
    <property type="component" value="Unassembled WGS sequence"/>
</dbReference>
<gene>
    <name evidence="1" type="ORF">BpHYR1_042820</name>
</gene>
<accession>A0A3M7Q3C7</accession>
<keyword evidence="2" id="KW-1185">Reference proteome</keyword>
<organism evidence="1 2">
    <name type="scientific">Brachionus plicatilis</name>
    <name type="common">Marine rotifer</name>
    <name type="synonym">Brachionus muelleri</name>
    <dbReference type="NCBI Taxonomy" id="10195"/>
    <lineage>
        <taxon>Eukaryota</taxon>
        <taxon>Metazoa</taxon>
        <taxon>Spiralia</taxon>
        <taxon>Gnathifera</taxon>
        <taxon>Rotifera</taxon>
        <taxon>Eurotatoria</taxon>
        <taxon>Monogononta</taxon>
        <taxon>Pseudotrocha</taxon>
        <taxon>Ploima</taxon>
        <taxon>Brachionidae</taxon>
        <taxon>Brachionus</taxon>
    </lineage>
</organism>
<evidence type="ECO:0000313" key="2">
    <source>
        <dbReference type="Proteomes" id="UP000276133"/>
    </source>
</evidence>
<dbReference type="EMBL" id="REGN01007560">
    <property type="protein sequence ID" value="RNA05917.1"/>
    <property type="molecule type" value="Genomic_DNA"/>
</dbReference>
<protein>
    <submittedName>
        <fullName evidence="1">Uncharacterized protein</fullName>
    </submittedName>
</protein>
<comment type="caution">
    <text evidence="1">The sequence shown here is derived from an EMBL/GenBank/DDBJ whole genome shotgun (WGS) entry which is preliminary data.</text>
</comment>
<sequence>MAGQLKGNVLIIIVSVLLIINVTFTDFTAAPISLALGKDFHLNLIHFLDTLFFLMNDKENEAILQKNDFQRSMKNILKILRILNIIKKAIIYQYLDKNLIRYYEGIVWMIEKAKLQSCVLITFEIKIPLIWFKHVDDFSMEESLIVIKTSDIVSVAATKKTKETLILNLKAEKKYFALILNGIRYATILKLIIRLE</sequence>
<evidence type="ECO:0000313" key="1">
    <source>
        <dbReference type="EMBL" id="RNA05917.1"/>
    </source>
</evidence>